<feature type="compositionally biased region" description="Low complexity" evidence="1">
    <location>
        <begin position="1"/>
        <end position="13"/>
    </location>
</feature>
<protein>
    <submittedName>
        <fullName evidence="2">Uncharacterized protein</fullName>
    </submittedName>
</protein>
<evidence type="ECO:0000256" key="1">
    <source>
        <dbReference type="SAM" id="MobiDB-lite"/>
    </source>
</evidence>
<accession>U4L6T5</accession>
<organism evidence="2 3">
    <name type="scientific">Pyronema omphalodes (strain CBS 100304)</name>
    <name type="common">Pyronema confluens</name>
    <dbReference type="NCBI Taxonomy" id="1076935"/>
    <lineage>
        <taxon>Eukaryota</taxon>
        <taxon>Fungi</taxon>
        <taxon>Dikarya</taxon>
        <taxon>Ascomycota</taxon>
        <taxon>Pezizomycotina</taxon>
        <taxon>Pezizomycetes</taxon>
        <taxon>Pezizales</taxon>
        <taxon>Pyronemataceae</taxon>
        <taxon>Pyronema</taxon>
    </lineage>
</organism>
<sequence>MTTPQITQTTNQQSPHRVSVQMKQSIQGKRKRGEPTLLEPHQLNMKDILQAVGLKLDDIESFSLRFSAHKVGDRVADPQSAARRLNTPSCGEHAWLNAVNKAIGKWNMTPAPQRFAGHIIIFRLVSATQSIMRFEFFENEIVHYGGWYEEEDF</sequence>
<reference evidence="2 3" key="1">
    <citation type="journal article" date="2013" name="PLoS Genet.">
        <title>The genome and development-dependent transcriptomes of Pyronema confluens: a window into fungal evolution.</title>
        <authorList>
            <person name="Traeger S."/>
            <person name="Altegoer F."/>
            <person name="Freitag M."/>
            <person name="Gabaldon T."/>
            <person name="Kempken F."/>
            <person name="Kumar A."/>
            <person name="Marcet-Houben M."/>
            <person name="Poggeler S."/>
            <person name="Stajich J.E."/>
            <person name="Nowrousian M."/>
        </authorList>
    </citation>
    <scope>NUCLEOTIDE SEQUENCE [LARGE SCALE GENOMIC DNA]</scope>
    <source>
        <strain evidence="3">CBS 100304</strain>
        <tissue evidence="2">Vegetative mycelium</tissue>
    </source>
</reference>
<keyword evidence="3" id="KW-1185">Reference proteome</keyword>
<proteinExistence type="predicted"/>
<dbReference type="AlphaFoldDB" id="U4L6T5"/>
<evidence type="ECO:0000313" key="2">
    <source>
        <dbReference type="EMBL" id="CCX12190.1"/>
    </source>
</evidence>
<dbReference type="Proteomes" id="UP000018144">
    <property type="component" value="Unassembled WGS sequence"/>
</dbReference>
<name>U4L6T5_PYROM</name>
<feature type="region of interest" description="Disordered" evidence="1">
    <location>
        <begin position="1"/>
        <end position="38"/>
    </location>
</feature>
<gene>
    <name evidence="2" type="ORF">PCON_11784</name>
</gene>
<dbReference type="EMBL" id="HF935680">
    <property type="protein sequence ID" value="CCX12190.1"/>
    <property type="molecule type" value="Genomic_DNA"/>
</dbReference>
<evidence type="ECO:0000313" key="3">
    <source>
        <dbReference type="Proteomes" id="UP000018144"/>
    </source>
</evidence>